<dbReference type="SUPFAM" id="SSF54593">
    <property type="entry name" value="Glyoxalase/Bleomycin resistance protein/Dihydroxybiphenyl dioxygenase"/>
    <property type="match status" value="2"/>
</dbReference>
<dbReference type="Proteomes" id="UP000092932">
    <property type="component" value="Chromosome"/>
</dbReference>
<dbReference type="EMBL" id="CP016591">
    <property type="protein sequence ID" value="ANY21088.1"/>
    <property type="molecule type" value="Genomic_DNA"/>
</dbReference>
<dbReference type="InterPro" id="IPR037523">
    <property type="entry name" value="VOC_core"/>
</dbReference>
<gene>
    <name evidence="2" type="ORF">A6F68_02594</name>
</gene>
<reference evidence="2 3" key="1">
    <citation type="submission" date="2016-07" db="EMBL/GenBank/DDBJ databases">
        <title>Complete genome sequence of Altererythrobacter dongtanensis KCTC 22672, a type strain with esterase isolated from tidal flat.</title>
        <authorList>
            <person name="Cheng H."/>
            <person name="Wu Y.-H."/>
            <person name="Zhou P."/>
            <person name="Huo Y.-Y."/>
            <person name="Wang C.-S."/>
            <person name="Xu X.-W."/>
        </authorList>
    </citation>
    <scope>NUCLEOTIDE SEQUENCE [LARGE SCALE GENOMIC DNA]</scope>
    <source>
        <strain evidence="2 3">KCTC 22672</strain>
    </source>
</reference>
<evidence type="ECO:0000313" key="2">
    <source>
        <dbReference type="EMBL" id="ANY21088.1"/>
    </source>
</evidence>
<dbReference type="RefSeq" id="WP_067680861.1">
    <property type="nucleotide sequence ID" value="NZ_CP016591.1"/>
</dbReference>
<proteinExistence type="predicted"/>
<dbReference type="InterPro" id="IPR004360">
    <property type="entry name" value="Glyas_Fos-R_dOase_dom"/>
</dbReference>
<protein>
    <submittedName>
        <fullName evidence="2">Glyoxalase-like domain protein</fullName>
    </submittedName>
</protein>
<name>A0A1B2AG55_9SPHN</name>
<accession>A0A1B2AG55</accession>
<dbReference type="KEGG" id="ado:A6F68_02594"/>
<dbReference type="Gene3D" id="3.10.180.10">
    <property type="entry name" value="2,3-Dihydroxybiphenyl 1,2-Dioxygenase, domain 1"/>
    <property type="match status" value="2"/>
</dbReference>
<dbReference type="STRING" id="692370.A6F68_02594"/>
<sequence length="298" mass="32037">MKAGAIVGGVVTVPDLDAALADYRDLLGLSLVEENTVGEALAESWGCQGNAASRMATLRPTSGSHCFLRLVEQPMPPGYRPTTTYGWNSFEITVEDVFDWPDRLAGSGFEVVGPPREIPGLPYFVAMQVVGTGGEMIYLNESRADTPTNDMPKAKSPVDHLFIVILGTPDRAASVAWYRDRLGFDEGASYVIEYTMINRAFGLPAGTTSGLTMIQNGRMPIVEIDDYPPQASVRPRRDGKLPPGNALVSLAVADLDRCDCAWIVPPQVHGAPLYRGRRSATTVGAAGELVELVEIAEA</sequence>
<dbReference type="CDD" id="cd06587">
    <property type="entry name" value="VOC"/>
    <property type="match status" value="1"/>
</dbReference>
<dbReference type="Pfam" id="PF00903">
    <property type="entry name" value="Glyoxalase"/>
    <property type="match status" value="1"/>
</dbReference>
<evidence type="ECO:0000313" key="3">
    <source>
        <dbReference type="Proteomes" id="UP000092932"/>
    </source>
</evidence>
<dbReference type="PROSITE" id="PS51819">
    <property type="entry name" value="VOC"/>
    <property type="match status" value="1"/>
</dbReference>
<evidence type="ECO:0000259" key="1">
    <source>
        <dbReference type="PROSITE" id="PS51819"/>
    </source>
</evidence>
<dbReference type="AlphaFoldDB" id="A0A1B2AG55"/>
<organism evidence="2 3">
    <name type="scientific">Tsuneonella dongtanensis</name>
    <dbReference type="NCBI Taxonomy" id="692370"/>
    <lineage>
        <taxon>Bacteria</taxon>
        <taxon>Pseudomonadati</taxon>
        <taxon>Pseudomonadota</taxon>
        <taxon>Alphaproteobacteria</taxon>
        <taxon>Sphingomonadales</taxon>
        <taxon>Erythrobacteraceae</taxon>
        <taxon>Tsuneonella</taxon>
    </lineage>
</organism>
<dbReference type="InterPro" id="IPR029068">
    <property type="entry name" value="Glyas_Bleomycin-R_OHBP_Dase"/>
</dbReference>
<dbReference type="OrthoDB" id="7545296at2"/>
<keyword evidence="3" id="KW-1185">Reference proteome</keyword>
<feature type="domain" description="VOC" evidence="1">
    <location>
        <begin position="5"/>
        <end position="142"/>
    </location>
</feature>